<evidence type="ECO:0000313" key="3">
    <source>
        <dbReference type="Proteomes" id="UP000037151"/>
    </source>
</evidence>
<proteinExistence type="predicted"/>
<dbReference type="PATRIC" id="fig|42234.21.peg.5800"/>
<dbReference type="Proteomes" id="UP000037151">
    <property type="component" value="Unassembled WGS sequence"/>
</dbReference>
<evidence type="ECO:0000256" key="1">
    <source>
        <dbReference type="SAM" id="MobiDB-lite"/>
    </source>
</evidence>
<protein>
    <recommendedName>
        <fullName evidence="4">PE-PGRS family protein</fullName>
    </recommendedName>
</protein>
<feature type="region of interest" description="Disordered" evidence="1">
    <location>
        <begin position="132"/>
        <end position="162"/>
    </location>
</feature>
<name>A0A0L0JYR9_9ACTN</name>
<feature type="region of interest" description="Disordered" evidence="1">
    <location>
        <begin position="301"/>
        <end position="349"/>
    </location>
</feature>
<evidence type="ECO:0008006" key="4">
    <source>
        <dbReference type="Google" id="ProtNLM"/>
    </source>
</evidence>
<gene>
    <name evidence="2" type="ORF">IQ63_28125</name>
</gene>
<dbReference type="Pfam" id="PF19379">
    <property type="entry name" value="DUF5954"/>
    <property type="match status" value="1"/>
</dbReference>
<dbReference type="EMBL" id="JPPY01000162">
    <property type="protein sequence ID" value="KND30736.1"/>
    <property type="molecule type" value="Genomic_DNA"/>
</dbReference>
<dbReference type="RefSeq" id="WP_050373089.1">
    <property type="nucleotide sequence ID" value="NZ_KQ257828.1"/>
</dbReference>
<comment type="caution">
    <text evidence="2">The sequence shown here is derived from an EMBL/GenBank/DDBJ whole genome shotgun (WGS) entry which is preliminary data.</text>
</comment>
<feature type="compositionally biased region" description="Basic and acidic residues" evidence="1">
    <location>
        <begin position="324"/>
        <end position="335"/>
    </location>
</feature>
<dbReference type="AlphaFoldDB" id="A0A0L0JYR9"/>
<dbReference type="InterPro" id="IPR045998">
    <property type="entry name" value="DUF5954"/>
</dbReference>
<accession>A0A0L0JYR9</accession>
<reference evidence="3" key="1">
    <citation type="submission" date="2014-07" db="EMBL/GenBank/DDBJ databases">
        <title>Genome sequencing of plant-pathogenic Streptomyces species.</title>
        <authorList>
            <person name="Harrison J."/>
            <person name="Sapp M."/>
            <person name="Thwaites R."/>
            <person name="Studholme D.J."/>
        </authorList>
    </citation>
    <scope>NUCLEOTIDE SEQUENCE [LARGE SCALE GENOMIC DNA]</scope>
    <source>
        <strain evidence="3">NCPPB 4445</strain>
    </source>
</reference>
<sequence length="379" mass="43145">MTDYQDNHPAYLTFRMTVPESPLAQFADQEAWQARDRYPQVMGLGLPEFFYMGECEQGGWEVLGYGNITPQAARDSLGSHFRMSAKDAEDAGDEKNRRKWMAAAKRMDREVVNDLTVQGRRYRIVRVSRFLRMGPNGPEPPRPSDRDTGEVGGGDVPGPKDQGHIVDVFAWTGLSEGILKMELVDFVNARDHTTEEGYEDSRRARREYPGGVLMPPVFTVSERRDGQWGAFNIASSYATAQGARDALASYLRLHGPWELGLDEKTKAEWAAHADRLDETRANALVVDGVRYRVTRVERLVRMGPDGPEPPRRSDYDPDEPSDVQVKRLKDAGLWKDEEDDTPTDPEISKQMEEYHALWEAERARKKAWRKARGMRDLDK</sequence>
<evidence type="ECO:0000313" key="2">
    <source>
        <dbReference type="EMBL" id="KND30736.1"/>
    </source>
</evidence>
<dbReference type="OrthoDB" id="3450280at2"/>
<organism evidence="2 3">
    <name type="scientific">Streptomyces acidiscabies</name>
    <dbReference type="NCBI Taxonomy" id="42234"/>
    <lineage>
        <taxon>Bacteria</taxon>
        <taxon>Bacillati</taxon>
        <taxon>Actinomycetota</taxon>
        <taxon>Actinomycetes</taxon>
        <taxon>Kitasatosporales</taxon>
        <taxon>Streptomycetaceae</taxon>
        <taxon>Streptomyces</taxon>
    </lineage>
</organism>